<evidence type="ECO:0000256" key="1">
    <source>
        <dbReference type="SAM" id="Phobius"/>
    </source>
</evidence>
<accession>A0A067JC09</accession>
<keyword evidence="1" id="KW-1133">Transmembrane helix</keyword>
<sequence>MALPSYSSDEDFLGSLGISLDEVDLMADADIHASMTGIFAQYACQGGTKILPLVRNRGVTLRLFLPFMIPVLNWMWVRVLWLEFRSKYSIKTARLARLSVHLTWAI</sequence>
<reference evidence="2 3" key="1">
    <citation type="journal article" date="2014" name="PLoS ONE">
        <title>Global Analysis of Gene Expression Profiles in Physic Nut (Jatropha curcas L.) Seedlings Exposed to Salt Stress.</title>
        <authorList>
            <person name="Zhang L."/>
            <person name="Zhang C."/>
            <person name="Wu P."/>
            <person name="Chen Y."/>
            <person name="Li M."/>
            <person name="Jiang H."/>
            <person name="Wu G."/>
        </authorList>
    </citation>
    <scope>NUCLEOTIDE SEQUENCE [LARGE SCALE GENOMIC DNA]</scope>
    <source>
        <strain evidence="3">cv. GZQX0401</strain>
        <tissue evidence="2">Young leaves</tissue>
    </source>
</reference>
<evidence type="ECO:0000313" key="2">
    <source>
        <dbReference type="EMBL" id="KDP20253.1"/>
    </source>
</evidence>
<keyword evidence="1" id="KW-0812">Transmembrane</keyword>
<name>A0A067JC09_JATCU</name>
<feature type="transmembrane region" description="Helical" evidence="1">
    <location>
        <begin position="63"/>
        <end position="81"/>
    </location>
</feature>
<protein>
    <submittedName>
        <fullName evidence="2">Uncharacterized protein</fullName>
    </submittedName>
</protein>
<gene>
    <name evidence="2" type="ORF">JCGZ_08851</name>
</gene>
<organism evidence="2 3">
    <name type="scientific">Jatropha curcas</name>
    <name type="common">Barbados nut</name>
    <dbReference type="NCBI Taxonomy" id="180498"/>
    <lineage>
        <taxon>Eukaryota</taxon>
        <taxon>Viridiplantae</taxon>
        <taxon>Streptophyta</taxon>
        <taxon>Embryophyta</taxon>
        <taxon>Tracheophyta</taxon>
        <taxon>Spermatophyta</taxon>
        <taxon>Magnoliopsida</taxon>
        <taxon>eudicotyledons</taxon>
        <taxon>Gunneridae</taxon>
        <taxon>Pentapetalae</taxon>
        <taxon>rosids</taxon>
        <taxon>fabids</taxon>
        <taxon>Malpighiales</taxon>
        <taxon>Euphorbiaceae</taxon>
        <taxon>Crotonoideae</taxon>
        <taxon>Jatropheae</taxon>
        <taxon>Jatropha</taxon>
    </lineage>
</organism>
<evidence type="ECO:0000313" key="3">
    <source>
        <dbReference type="Proteomes" id="UP000027138"/>
    </source>
</evidence>
<keyword evidence="1" id="KW-0472">Membrane</keyword>
<dbReference type="Proteomes" id="UP000027138">
    <property type="component" value="Unassembled WGS sequence"/>
</dbReference>
<proteinExistence type="predicted"/>
<dbReference type="EMBL" id="KK916582">
    <property type="protein sequence ID" value="KDP20253.1"/>
    <property type="molecule type" value="Genomic_DNA"/>
</dbReference>
<dbReference type="AlphaFoldDB" id="A0A067JC09"/>
<keyword evidence="3" id="KW-1185">Reference proteome</keyword>